<protein>
    <submittedName>
        <fullName evidence="1">Uncharacterized protein</fullName>
    </submittedName>
</protein>
<evidence type="ECO:0000313" key="2">
    <source>
        <dbReference type="Proteomes" id="UP000683360"/>
    </source>
</evidence>
<gene>
    <name evidence="1" type="ORF">MEDL_68633</name>
</gene>
<keyword evidence="2" id="KW-1185">Reference proteome</keyword>
<accession>A0A8S3VHH0</accession>
<reference evidence="1" key="1">
    <citation type="submission" date="2021-03" db="EMBL/GenBank/DDBJ databases">
        <authorList>
            <person name="Bekaert M."/>
        </authorList>
    </citation>
    <scope>NUCLEOTIDE SEQUENCE</scope>
</reference>
<name>A0A8S3VHH0_MYTED</name>
<organism evidence="1 2">
    <name type="scientific">Mytilus edulis</name>
    <name type="common">Blue mussel</name>
    <dbReference type="NCBI Taxonomy" id="6550"/>
    <lineage>
        <taxon>Eukaryota</taxon>
        <taxon>Metazoa</taxon>
        <taxon>Spiralia</taxon>
        <taxon>Lophotrochozoa</taxon>
        <taxon>Mollusca</taxon>
        <taxon>Bivalvia</taxon>
        <taxon>Autobranchia</taxon>
        <taxon>Pteriomorphia</taxon>
        <taxon>Mytilida</taxon>
        <taxon>Mytiloidea</taxon>
        <taxon>Mytilidae</taxon>
        <taxon>Mytilinae</taxon>
        <taxon>Mytilus</taxon>
    </lineage>
</organism>
<sequence length="263" mass="29865">METEENIDGACIISPDASTSRITTRSEWYSCIFCKNKTYKKDAKLHKVESEDRIKNILEAARINSDHEIESTVLHENFTENALYHSACITKYLLKTPQKVKAESSYHDTAFVKLISEINSDLMVKHESFMMSILLEKFRFLLPQDYADKYTTYKLQNRLMSYYGDSIVIQPQQGQGKSNIMFSSSISIGDAIKAASQLKSELKIAQLDLEIGSSKNTTSEEQILHTAANILRRDIHSLDLNNDYYPTPSECSLPLSIQSMPPT</sequence>
<dbReference type="OrthoDB" id="5989318at2759"/>
<dbReference type="Proteomes" id="UP000683360">
    <property type="component" value="Unassembled WGS sequence"/>
</dbReference>
<dbReference type="AlphaFoldDB" id="A0A8S3VHH0"/>
<comment type="caution">
    <text evidence="1">The sequence shown here is derived from an EMBL/GenBank/DDBJ whole genome shotgun (WGS) entry which is preliminary data.</text>
</comment>
<dbReference type="EMBL" id="CAJPWZ010003327">
    <property type="protein sequence ID" value="CAG2257360.1"/>
    <property type="molecule type" value="Genomic_DNA"/>
</dbReference>
<proteinExistence type="predicted"/>
<evidence type="ECO:0000313" key="1">
    <source>
        <dbReference type="EMBL" id="CAG2257360.1"/>
    </source>
</evidence>